<dbReference type="AlphaFoldDB" id="A0A1H1TVE0"/>
<keyword evidence="3" id="KW-1185">Reference proteome</keyword>
<evidence type="ECO:0000313" key="2">
    <source>
        <dbReference type="EMBL" id="SDS64187.1"/>
    </source>
</evidence>
<dbReference type="EMBL" id="LT629765">
    <property type="protein sequence ID" value="SDS64187.1"/>
    <property type="molecule type" value="Genomic_DNA"/>
</dbReference>
<dbReference type="InterPro" id="IPR052164">
    <property type="entry name" value="Anthracycline_SecMetBiosynth"/>
</dbReference>
<evidence type="ECO:0000259" key="1">
    <source>
        <dbReference type="PROSITE" id="PS51819"/>
    </source>
</evidence>
<organism evidence="2 3">
    <name type="scientific">Corynebacterium timonense</name>
    <dbReference type="NCBI Taxonomy" id="441500"/>
    <lineage>
        <taxon>Bacteria</taxon>
        <taxon>Bacillati</taxon>
        <taxon>Actinomycetota</taxon>
        <taxon>Actinomycetes</taxon>
        <taxon>Mycobacteriales</taxon>
        <taxon>Corynebacteriaceae</taxon>
        <taxon>Corynebacterium</taxon>
    </lineage>
</organism>
<reference evidence="2 3" key="1">
    <citation type="submission" date="2016-10" db="EMBL/GenBank/DDBJ databases">
        <authorList>
            <person name="de Groot N.N."/>
        </authorList>
    </citation>
    <scope>NUCLEOTIDE SEQUENCE [LARGE SCALE GENOMIC DNA]</scope>
    <source>
        <strain evidence="2 3">DSM 45434</strain>
    </source>
</reference>
<evidence type="ECO:0000313" key="3">
    <source>
        <dbReference type="Proteomes" id="UP000182237"/>
    </source>
</evidence>
<dbReference type="Proteomes" id="UP000182237">
    <property type="component" value="Chromosome I"/>
</dbReference>
<dbReference type="SUPFAM" id="SSF54593">
    <property type="entry name" value="Glyoxalase/Bleomycin resistance protein/Dihydroxybiphenyl dioxygenase"/>
    <property type="match status" value="2"/>
</dbReference>
<dbReference type="Gene3D" id="3.10.180.10">
    <property type="entry name" value="2,3-Dihydroxybiphenyl 1,2-Dioxygenase, domain 1"/>
    <property type="match status" value="2"/>
</dbReference>
<dbReference type="InterPro" id="IPR041581">
    <property type="entry name" value="Glyoxalase_6"/>
</dbReference>
<feature type="domain" description="VOC" evidence="1">
    <location>
        <begin position="129"/>
        <end position="244"/>
    </location>
</feature>
<dbReference type="PROSITE" id="PS51819">
    <property type="entry name" value="VOC"/>
    <property type="match status" value="1"/>
</dbReference>
<accession>A0A1H1TVE0</accession>
<dbReference type="InterPro" id="IPR037523">
    <property type="entry name" value="VOC_core"/>
</dbReference>
<dbReference type="PANTHER" id="PTHR33993:SF14">
    <property type="entry name" value="GB|AAF24581.1"/>
    <property type="match status" value="1"/>
</dbReference>
<dbReference type="eggNOG" id="COG3324">
    <property type="taxonomic scope" value="Bacteria"/>
</dbReference>
<name>A0A1H1TVE0_9CORY</name>
<dbReference type="Pfam" id="PF18029">
    <property type="entry name" value="Glyoxalase_6"/>
    <property type="match status" value="1"/>
</dbReference>
<dbReference type="RefSeq" id="WP_019193695.1">
    <property type="nucleotide sequence ID" value="NZ_LT629765.1"/>
</dbReference>
<sequence length="259" mass="28035">MPAFEAVDGMPYWLDLATDEPMKAAYFYSKLLDWEVSDGPYRVARSQGLPVAGFIEQEGQFPNTWVTYFLTRDPDSDRATVEKLGGTVLASTEASLGEMTLCTDPSGAVFGLIRPAGEDQFVAAGEPGTPVWHEYVGTAKAKECIDFYGELFDWEIRYADGYYTAMRDGAAFLGMRDLSEVERFRENEGYWDVFFGVSDVSAAAAGVTTLGGDVIAGPGDSSFGPIVFAADATSAGVVLCEVEEPTFEEISEADSVFGL</sequence>
<dbReference type="OrthoDB" id="9793039at2"/>
<dbReference type="InterPro" id="IPR029068">
    <property type="entry name" value="Glyas_Bleomycin-R_OHBP_Dase"/>
</dbReference>
<proteinExistence type="predicted"/>
<gene>
    <name evidence="2" type="ORF">SAMN04488539_2083</name>
</gene>
<protein>
    <recommendedName>
        <fullName evidence="1">VOC domain-containing protein</fullName>
    </recommendedName>
</protein>
<dbReference type="PANTHER" id="PTHR33993">
    <property type="entry name" value="GLYOXALASE-RELATED"/>
    <property type="match status" value="1"/>
</dbReference>
<dbReference type="STRING" id="1203190.GCA_000312345_00848"/>